<feature type="compositionally biased region" description="Polar residues" evidence="5">
    <location>
        <begin position="1"/>
        <end position="40"/>
    </location>
</feature>
<evidence type="ECO:0000313" key="8">
    <source>
        <dbReference type="EMBL" id="PXW93711.1"/>
    </source>
</evidence>
<keyword evidence="8" id="KW-0282">Flagellum</keyword>
<organism evidence="8 9">
    <name type="scientific">Sphaerotilus hippei</name>
    <dbReference type="NCBI Taxonomy" id="744406"/>
    <lineage>
        <taxon>Bacteria</taxon>
        <taxon>Pseudomonadati</taxon>
        <taxon>Pseudomonadota</taxon>
        <taxon>Betaproteobacteria</taxon>
        <taxon>Burkholderiales</taxon>
        <taxon>Sphaerotilaceae</taxon>
        <taxon>Sphaerotilus</taxon>
    </lineage>
</organism>
<dbReference type="NCBIfam" id="TIGR02550">
    <property type="entry name" value="flagell_flgL"/>
    <property type="match status" value="1"/>
</dbReference>
<dbReference type="SUPFAM" id="SSF64518">
    <property type="entry name" value="Phase 1 flagellin"/>
    <property type="match status" value="1"/>
</dbReference>
<protein>
    <submittedName>
        <fullName evidence="8">Flagellar hook-associated protein 3 FlgL</fullName>
    </submittedName>
</protein>
<dbReference type="EMBL" id="QJJS01000018">
    <property type="protein sequence ID" value="PXW93711.1"/>
    <property type="molecule type" value="Genomic_DNA"/>
</dbReference>
<evidence type="ECO:0000256" key="1">
    <source>
        <dbReference type="ARBA" id="ARBA00004365"/>
    </source>
</evidence>
<dbReference type="GO" id="GO:0071973">
    <property type="term" value="P:bacterial-type flagellum-dependent cell motility"/>
    <property type="evidence" value="ECO:0007669"/>
    <property type="project" value="InterPro"/>
</dbReference>
<reference evidence="8 9" key="1">
    <citation type="submission" date="2018-05" db="EMBL/GenBank/DDBJ databases">
        <title>Genomic Encyclopedia of Type Strains, Phase IV (KMG-IV): sequencing the most valuable type-strain genomes for metagenomic binning, comparative biology and taxonomic classification.</title>
        <authorList>
            <person name="Goeker M."/>
        </authorList>
    </citation>
    <scope>NUCLEOTIDE SEQUENCE [LARGE SCALE GENOMIC DNA]</scope>
    <source>
        <strain evidence="8 9">DSM 566</strain>
    </source>
</reference>
<evidence type="ECO:0000259" key="7">
    <source>
        <dbReference type="Pfam" id="PF00700"/>
    </source>
</evidence>
<feature type="domain" description="Flagellin N-terminal" evidence="6">
    <location>
        <begin position="4"/>
        <end position="139"/>
    </location>
</feature>
<proteinExistence type="inferred from homology"/>
<comment type="subcellular location">
    <subcellularLocation>
        <location evidence="1">Bacterial flagellum</location>
    </subcellularLocation>
    <subcellularLocation>
        <location evidence="2">Secreted</location>
    </subcellularLocation>
</comment>
<dbReference type="RefSeq" id="WP_110401969.1">
    <property type="nucleotide sequence ID" value="NZ_QJJS01000018.1"/>
</dbReference>
<dbReference type="InterPro" id="IPR013384">
    <property type="entry name" value="Flagell_FlgL"/>
</dbReference>
<dbReference type="InterPro" id="IPR001029">
    <property type="entry name" value="Flagellin_N"/>
</dbReference>
<keyword evidence="8" id="KW-0969">Cilium</keyword>
<evidence type="ECO:0000256" key="4">
    <source>
        <dbReference type="ARBA" id="ARBA00023143"/>
    </source>
</evidence>
<feature type="region of interest" description="Disordered" evidence="5">
    <location>
        <begin position="1"/>
        <end position="43"/>
    </location>
</feature>
<keyword evidence="9" id="KW-1185">Reference proteome</keyword>
<feature type="domain" description="Flagellin C-terminal" evidence="7">
    <location>
        <begin position="332"/>
        <end position="410"/>
    </location>
</feature>
<evidence type="ECO:0000256" key="5">
    <source>
        <dbReference type="SAM" id="MobiDB-lite"/>
    </source>
</evidence>
<dbReference type="OrthoDB" id="9768249at2"/>
<evidence type="ECO:0000259" key="6">
    <source>
        <dbReference type="Pfam" id="PF00669"/>
    </source>
</evidence>
<comment type="caution">
    <text evidence="8">The sequence shown here is derived from an EMBL/GenBank/DDBJ whole genome shotgun (WGS) entry which is preliminary data.</text>
</comment>
<name>A0A318GVX1_9BURK</name>
<dbReference type="GO" id="GO:0005198">
    <property type="term" value="F:structural molecule activity"/>
    <property type="evidence" value="ECO:0007669"/>
    <property type="project" value="InterPro"/>
</dbReference>
<dbReference type="GO" id="GO:0005576">
    <property type="term" value="C:extracellular region"/>
    <property type="evidence" value="ECO:0007669"/>
    <property type="project" value="UniProtKB-SubCell"/>
</dbReference>
<dbReference type="Pfam" id="PF00700">
    <property type="entry name" value="Flagellin_C"/>
    <property type="match status" value="1"/>
</dbReference>
<evidence type="ECO:0000313" key="9">
    <source>
        <dbReference type="Proteomes" id="UP000247811"/>
    </source>
</evidence>
<dbReference type="Pfam" id="PF00669">
    <property type="entry name" value="Flagellin_N"/>
    <property type="match status" value="1"/>
</dbReference>
<evidence type="ECO:0000256" key="3">
    <source>
        <dbReference type="ARBA" id="ARBA00005709"/>
    </source>
</evidence>
<dbReference type="PANTHER" id="PTHR42792">
    <property type="entry name" value="FLAGELLIN"/>
    <property type="match status" value="1"/>
</dbReference>
<gene>
    <name evidence="8" type="ORF">C7444_11880</name>
</gene>
<dbReference type="InterPro" id="IPR046358">
    <property type="entry name" value="Flagellin_C"/>
</dbReference>
<dbReference type="AlphaFoldDB" id="A0A318GVX1"/>
<dbReference type="GO" id="GO:0009424">
    <property type="term" value="C:bacterial-type flagellum hook"/>
    <property type="evidence" value="ECO:0007669"/>
    <property type="project" value="InterPro"/>
</dbReference>
<evidence type="ECO:0000256" key="2">
    <source>
        <dbReference type="ARBA" id="ARBA00004613"/>
    </source>
</evidence>
<dbReference type="InterPro" id="IPR001492">
    <property type="entry name" value="Flagellin"/>
</dbReference>
<sequence length="412" mass="43190">MRLSTATSYASSVGTLQRRQEELSQAQEQMTSGKRISQASDDPAGIARAERAMVEVSRGKALMRTVETSRTVMTQAETALGDAVGLTQTAREALVAAGNGSYTFAERKALVVQLQQLRGQLLTVANQKDGGGNHLFGGQGATTAPFLDLVGGVDWWQQGGAVQTGYSDGQINGSLTENVPLTIDGLQTWLRAPTGNGTFATSAGAANQGEAWIDDGSATDSAAYKALGQDFSLAFSTNAGKLQYTITGNGTPAASYGPTDYVAGKAITDVPGASFTISGTPDPSDTFTLKASTTDLSVFDALDKAIAVLGDESSNNGQVMQSVQSGLLDLDRVLGNFEASRAVVGETLNQLDGLGDRTGARILGAQTERSNIEDLDMVQAVSEFTNKQTSYQAALQSYTMVQKLSLFNYIGN</sequence>
<keyword evidence="4" id="KW-0975">Bacterial flagellum</keyword>
<accession>A0A318GVX1</accession>
<comment type="similarity">
    <text evidence="3">Belongs to the bacterial flagellin family.</text>
</comment>
<dbReference type="PANTHER" id="PTHR42792:SF1">
    <property type="entry name" value="FLAGELLAR HOOK-ASSOCIATED PROTEIN 3"/>
    <property type="match status" value="1"/>
</dbReference>
<dbReference type="Gene3D" id="1.20.1330.10">
    <property type="entry name" value="f41 fragment of flagellin, N-terminal domain"/>
    <property type="match status" value="2"/>
</dbReference>
<keyword evidence="8" id="KW-0966">Cell projection</keyword>
<dbReference type="Proteomes" id="UP000247811">
    <property type="component" value="Unassembled WGS sequence"/>
</dbReference>